<dbReference type="Proteomes" id="UP000008080">
    <property type="component" value="Chromosome"/>
</dbReference>
<dbReference type="KEGG" id="bba:Bd2682"/>
<evidence type="ECO:0000313" key="3">
    <source>
        <dbReference type="Proteomes" id="UP000008080"/>
    </source>
</evidence>
<dbReference type="AlphaFoldDB" id="Q6MJT6"/>
<keyword evidence="3" id="KW-1185">Reference proteome</keyword>
<organism evidence="2 3">
    <name type="scientific">Bdellovibrio bacteriovorus (strain ATCC 15356 / DSM 50701 / NCIMB 9529 / HD100)</name>
    <dbReference type="NCBI Taxonomy" id="264462"/>
    <lineage>
        <taxon>Bacteria</taxon>
        <taxon>Pseudomonadati</taxon>
        <taxon>Bdellovibrionota</taxon>
        <taxon>Bdellovibrionia</taxon>
        <taxon>Bdellovibrionales</taxon>
        <taxon>Pseudobdellovibrionaceae</taxon>
        <taxon>Bdellovibrio</taxon>
    </lineage>
</organism>
<keyword evidence="1" id="KW-1133">Transmembrane helix</keyword>
<reference evidence="2 3" key="1">
    <citation type="journal article" date="2004" name="Science">
        <title>A predator unmasked: life cycle of Bdellovibrio bacteriovorus from a genomic perspective.</title>
        <authorList>
            <person name="Rendulic S."/>
            <person name="Jagtap P."/>
            <person name="Rosinus A."/>
            <person name="Eppinger M."/>
            <person name="Baar C."/>
            <person name="Lanz C."/>
            <person name="Keller H."/>
            <person name="Lambert C."/>
            <person name="Evans K.J."/>
            <person name="Goesmann A."/>
            <person name="Meyer F."/>
            <person name="Sockett R.E."/>
            <person name="Schuster S.C."/>
        </authorList>
    </citation>
    <scope>NUCLEOTIDE SEQUENCE [LARGE SCALE GENOMIC DNA]</scope>
    <source>
        <strain evidence="3">ATCC 15356 / DSM 50701 / NCIMB 9529 / HD100</strain>
    </source>
</reference>
<gene>
    <name evidence="2" type="ordered locus">Bd2682</name>
</gene>
<evidence type="ECO:0000313" key="2">
    <source>
        <dbReference type="EMBL" id="CAE80473.1"/>
    </source>
</evidence>
<protein>
    <submittedName>
        <fullName evidence="2">Uncharacterized protein</fullName>
    </submittedName>
</protein>
<dbReference type="RefSeq" id="WP_011165076.1">
    <property type="nucleotide sequence ID" value="NC_005363.1"/>
</dbReference>
<proteinExistence type="predicted"/>
<feature type="transmembrane region" description="Helical" evidence="1">
    <location>
        <begin position="20"/>
        <end position="41"/>
    </location>
</feature>
<accession>Q6MJT6</accession>
<keyword evidence="1" id="KW-0812">Transmembrane</keyword>
<feature type="transmembrane region" description="Helical" evidence="1">
    <location>
        <begin position="53"/>
        <end position="70"/>
    </location>
</feature>
<dbReference type="HOGENOM" id="CLU_1281088_0_0_7"/>
<name>Q6MJT6_BDEBA</name>
<evidence type="ECO:0000256" key="1">
    <source>
        <dbReference type="SAM" id="Phobius"/>
    </source>
</evidence>
<dbReference type="EMBL" id="BX842653">
    <property type="protein sequence ID" value="CAE80473.1"/>
    <property type="molecule type" value="Genomic_DNA"/>
</dbReference>
<sequence>MSNTYFCGTLRSLPELALHIFRFAEVKAVIFALLTLLGSVFSEQLKDIWLDKPMMVSFCVFLGTLFLQLLRQVRGRRMHYFEKSMVLYRDSSRYTVLKASRDYTRSFYEVHIRYRHPMQRVPVVTVANFNSDVPGVVVEVNQILPERDSCIVSFCVSYSDPRFMFSEMQPDFPLQSFELTVDGTERYLYPFVKRLIHATPEEGFLVPQLVNHYRK</sequence>
<keyword evidence="1" id="KW-0472">Membrane</keyword>
<dbReference type="GeneID" id="93014712"/>